<evidence type="ECO:0000256" key="1">
    <source>
        <dbReference type="SAM" id="MobiDB-lite"/>
    </source>
</evidence>
<dbReference type="Proteomes" id="UP001212997">
    <property type="component" value="Unassembled WGS sequence"/>
</dbReference>
<dbReference type="Gene3D" id="1.10.357.150">
    <property type="match status" value="1"/>
</dbReference>
<dbReference type="PANTHER" id="PTHR12205:SF0">
    <property type="entry name" value="CENTROMERE_KINETOCHORE PROTEIN ZW10 HOMOLOG"/>
    <property type="match status" value="1"/>
</dbReference>
<reference evidence="3" key="1">
    <citation type="submission" date="2022-07" db="EMBL/GenBank/DDBJ databases">
        <title>Genome Sequence of Physisporinus lineatus.</title>
        <authorList>
            <person name="Buettner E."/>
        </authorList>
    </citation>
    <scope>NUCLEOTIDE SEQUENCE</scope>
    <source>
        <strain evidence="3">VT162</strain>
    </source>
</reference>
<evidence type="ECO:0000313" key="3">
    <source>
        <dbReference type="EMBL" id="KAJ3474181.1"/>
    </source>
</evidence>
<feature type="compositionally biased region" description="Acidic residues" evidence="1">
    <location>
        <begin position="452"/>
        <end position="477"/>
    </location>
</feature>
<dbReference type="AlphaFoldDB" id="A0AAD5Y816"/>
<protein>
    <recommendedName>
        <fullName evidence="2">ZW10 C-terminal helical domain-containing protein</fullName>
    </recommendedName>
</protein>
<evidence type="ECO:0000259" key="2">
    <source>
        <dbReference type="Pfam" id="PF22766"/>
    </source>
</evidence>
<name>A0AAD5Y816_9APHY</name>
<sequence>MAFPIPSHLPRKRDNDISTQLLTKLSEATSSTLSFELASSWVSELDGAILDTKKRLHERIHADLPAFEQQLSSAKSVQERLRNLSSNVDVLDKTLSDPESGMISNLIMSLTKHASLAQDVLDSDVNFGAVEYLSQCKWHLEALSELENNGKLPEAVNACDELDSFLKTIPVPLDTSKVMIDFKRRYRILKDRIQEQLNEAYLRSVRISATEIIILRQSQTILSLSDILVSLSSVSLDSHVSVLRRDLTTHYIDYILKQPTSIVLSSTPNSGSNIGEHKLTLFRAPPSEEVLSTRIENITTVLTFLNESLFPHLPESLSFPQSLCKALTSAFLDRLLIPTLPASMSQLPKFLALTQQAAGFEQHYIVELLGDTSPERKIKSWANAVGAHYEKRRRVDLLERARHLVLRHVNDKETFVAEVTSVEELEPSPIGPQAMLTESTPPPVEAPSVDEVSWDFEDSDNADGWGLDDDLGSEDPVIDSQPEPMDVEPEAAETEDDPGDAWGWNDDSAPPDGDGDVSTDSSAWDDPWADTDTVVEPQPVKPVTKLEKFTNGKTKTSKVPPTLQSPTPLAVPPPTPAMPPPPSGQPIHSGGTKEESCGAHNGNVSGRMRELASIQSELEECASRLKVFGESWFQDIIDDQCQRVHNVLDDAQGFVRTNEQDRFDQCEEAVNGVLQDVRRFGQQVKPVIIKSKYYTALGSIVDCALSRMLRDVLALPDITAVESHKLSELCRIFTALEALFVEGEEQASFVVAYVPSWLKFSYLSELMEASMTDLSYLFDEGDLVDFEIEELIKLVRALFADTPMRANTINKLMQGHPVISS</sequence>
<gene>
    <name evidence="3" type="ORF">NLI96_g12607</name>
</gene>
<accession>A0AAD5Y816</accession>
<comment type="caution">
    <text evidence="3">The sequence shown here is derived from an EMBL/GenBank/DDBJ whole genome shotgun (WGS) entry which is preliminary data.</text>
</comment>
<dbReference type="GO" id="GO:0006888">
    <property type="term" value="P:endoplasmic reticulum to Golgi vesicle-mediated transport"/>
    <property type="evidence" value="ECO:0007669"/>
    <property type="project" value="TreeGrafter"/>
</dbReference>
<feature type="region of interest" description="Disordered" evidence="1">
    <location>
        <begin position="422"/>
        <end position="534"/>
    </location>
</feature>
<dbReference type="EMBL" id="JANAWD010001129">
    <property type="protein sequence ID" value="KAJ3474181.1"/>
    <property type="molecule type" value="Genomic_DNA"/>
</dbReference>
<dbReference type="PANTHER" id="PTHR12205">
    <property type="entry name" value="CENTROMERE/KINETOCHORE PROTEIN ZW10"/>
    <property type="match status" value="1"/>
</dbReference>
<keyword evidence="4" id="KW-1185">Reference proteome</keyword>
<dbReference type="InterPro" id="IPR046362">
    <property type="entry name" value="Zw10/DSL1_C_sf"/>
</dbReference>
<dbReference type="GO" id="GO:1990423">
    <property type="term" value="C:RZZ complex"/>
    <property type="evidence" value="ECO:0007669"/>
    <property type="project" value="TreeGrafter"/>
</dbReference>
<dbReference type="Pfam" id="PF22766">
    <property type="entry name" value="ZW10_C2"/>
    <property type="match status" value="1"/>
</dbReference>
<proteinExistence type="predicted"/>
<dbReference type="InterPro" id="IPR055148">
    <property type="entry name" value="ZW10_C_2"/>
</dbReference>
<dbReference type="GO" id="GO:0007094">
    <property type="term" value="P:mitotic spindle assembly checkpoint signaling"/>
    <property type="evidence" value="ECO:0007669"/>
    <property type="project" value="TreeGrafter"/>
</dbReference>
<feature type="compositionally biased region" description="Acidic residues" evidence="1">
    <location>
        <begin position="485"/>
        <end position="499"/>
    </location>
</feature>
<dbReference type="GO" id="GO:0005737">
    <property type="term" value="C:cytoplasm"/>
    <property type="evidence" value="ECO:0007669"/>
    <property type="project" value="GOC"/>
</dbReference>
<organism evidence="3 4">
    <name type="scientific">Meripilus lineatus</name>
    <dbReference type="NCBI Taxonomy" id="2056292"/>
    <lineage>
        <taxon>Eukaryota</taxon>
        <taxon>Fungi</taxon>
        <taxon>Dikarya</taxon>
        <taxon>Basidiomycota</taxon>
        <taxon>Agaricomycotina</taxon>
        <taxon>Agaricomycetes</taxon>
        <taxon>Polyporales</taxon>
        <taxon>Meripilaceae</taxon>
        <taxon>Meripilus</taxon>
    </lineage>
</organism>
<feature type="region of interest" description="Disordered" evidence="1">
    <location>
        <begin position="550"/>
        <end position="604"/>
    </location>
</feature>
<feature type="compositionally biased region" description="Pro residues" evidence="1">
    <location>
        <begin position="569"/>
        <end position="584"/>
    </location>
</feature>
<evidence type="ECO:0000313" key="4">
    <source>
        <dbReference type="Proteomes" id="UP001212997"/>
    </source>
</evidence>
<feature type="domain" description="ZW10 C-terminal helical" evidence="2">
    <location>
        <begin position="669"/>
        <end position="812"/>
    </location>
</feature>